<evidence type="ECO:0000259" key="4">
    <source>
        <dbReference type="Pfam" id="PF00561"/>
    </source>
</evidence>
<name>A0AA40C3F5_9PEZI</name>
<protein>
    <recommendedName>
        <fullName evidence="8">Epoxide hydrolase</fullName>
    </recommendedName>
</protein>
<sequence>MAPPHLESTSPTTYTALGSPAITTTTNGFNSSAQQHGTIMASSISSLSSSMASARHSSSSSHITKAYRQASTLFLTRRLPEALSTVLPLITPPPSDDPNGTAFEPAPVARASRSTRIKVWSLYLTILNAILELDPEEGKAAFGTQEWRGICTDVREGEVWEEVVRHGYHGVEGDVDADVVINLATLLLAHAKVQTQNQKRLENYLAAARTPNLDISDRFSESSPRRFRSPAKGASGADTPRDLNARVKILELYTLHVLVRNDEWDYARDFITVSAVLDEERREAFLQALQSLRDEQLEAERRENEERQQQEDAIRRDIEEARRLRAENEERERKRLEEERAKRQAASEVDYGIERTPSHAGSSGRVKKASSSLSRPVPTRKSKAVAPPPSFTTRATMVLTNIKALIDQLATNFKTNPFLLYRTTAFIIGLLLMFSRKSIREKISRILGSGWQKVRATAGMGVKRWYQQKAETRKTKEMCPDPSDTFTKMFDSFSSARALEAVKCVRDALAAADNTFILVVAEAAFVADAHEGCRSHVRVAHGAFAVAFVAEAADRDAGLLAAHNEITGRGNGPNAEPYAERQPANGAASEQEQPDRQRRDNLSESPRAKNGDYEAATRLSYEAKRPIGAPPSSSSTRRNFSQEEKKRGQRLFGGLLSTLSQTTSGTPHWKKRLEIERRQQERVQQQRAEDDKRRAEKLAKLEHAWKIDQVWFDEKVMRARHLDTLAMARNLHTNCQPRLYYRPWSLTREQEAIIDDQVHAAKELIDRETQQFNVEKERRLRALGVSRPPSQPETSIGEPKPPESTNRPVSALSASKMHIDRDHDDNGEIIQVDEEDTVTKANTVAGVSVAPPANLKPHHLGRKKTPPTMASSAVDKLTPNDPRVEHHFLTIRGNKWHYLLANPSSPPTATILLVHGWPDLSFGWRYQVPYLLSLGLRVIIPDMLGYGQTDAPDSESEYSLKKISDDLAALATHVVGEGGKIVLGGHDWGGAVVWKMTLWKPELVMGVFSVCTPYDAPRKGKYVPLEGIVERVKNFKYQVQLAGREVEEGVVGEGKLRGFLRGMYGGRGPKGEVAFTTEKGVLFENLDVIGPSPLLSGEEVEFYVAEYAKKGMRGPLNWYRTTRVNWEEERELAEDGDRVRIKVPSLIITATKDSALPPSMTAGMERWFDKLKRREVDASHWALWQAATEVNKHIREFLAVVLGAELGSKL</sequence>
<keyword evidence="1" id="KW-0378">Hydrolase</keyword>
<dbReference type="PRINTS" id="PR00412">
    <property type="entry name" value="EPOXHYDRLASE"/>
</dbReference>
<feature type="region of interest" description="Disordered" evidence="3">
    <location>
        <begin position="565"/>
        <end position="670"/>
    </location>
</feature>
<keyword evidence="7" id="KW-1185">Reference proteome</keyword>
<dbReference type="GO" id="GO:0016787">
    <property type="term" value="F:hydrolase activity"/>
    <property type="evidence" value="ECO:0007669"/>
    <property type="project" value="UniProtKB-KW"/>
</dbReference>
<dbReference type="InterPro" id="IPR000639">
    <property type="entry name" value="Epox_hydrolase-like"/>
</dbReference>
<evidence type="ECO:0000256" key="2">
    <source>
        <dbReference type="ARBA" id="ARBA00038334"/>
    </source>
</evidence>
<dbReference type="AlphaFoldDB" id="A0AA40C3F5"/>
<proteinExistence type="inferred from homology"/>
<dbReference type="Pfam" id="PF04696">
    <property type="entry name" value="Pinin_SDK_memA"/>
    <property type="match status" value="1"/>
</dbReference>
<evidence type="ECO:0000313" key="6">
    <source>
        <dbReference type="EMBL" id="KAK0623389.1"/>
    </source>
</evidence>
<dbReference type="SUPFAM" id="SSF53474">
    <property type="entry name" value="alpha/beta-Hydrolases"/>
    <property type="match status" value="1"/>
</dbReference>
<dbReference type="Proteomes" id="UP001175000">
    <property type="component" value="Unassembled WGS sequence"/>
</dbReference>
<reference evidence="6" key="1">
    <citation type="submission" date="2023-06" db="EMBL/GenBank/DDBJ databases">
        <title>Genome-scale phylogeny and comparative genomics of the fungal order Sordariales.</title>
        <authorList>
            <consortium name="Lawrence Berkeley National Laboratory"/>
            <person name="Hensen N."/>
            <person name="Bonometti L."/>
            <person name="Westerberg I."/>
            <person name="Brannstrom I.O."/>
            <person name="Guillou S."/>
            <person name="Cros-Aarteil S."/>
            <person name="Calhoun S."/>
            <person name="Haridas S."/>
            <person name="Kuo A."/>
            <person name="Mondo S."/>
            <person name="Pangilinan J."/>
            <person name="Riley R."/>
            <person name="Labutti K."/>
            <person name="Andreopoulos B."/>
            <person name="Lipzen A."/>
            <person name="Chen C."/>
            <person name="Yanf M."/>
            <person name="Daum C."/>
            <person name="Ng V."/>
            <person name="Clum A."/>
            <person name="Steindorff A."/>
            <person name="Ohm R."/>
            <person name="Martin F."/>
            <person name="Silar P."/>
            <person name="Natvig D."/>
            <person name="Lalanne C."/>
            <person name="Gautier V."/>
            <person name="Ament-Velasquez S.L."/>
            <person name="Kruys A."/>
            <person name="Hutchinson M.I."/>
            <person name="Powell A.J."/>
            <person name="Barry K."/>
            <person name="Miller A.N."/>
            <person name="Grigoriev I.V."/>
            <person name="Debuchy R."/>
            <person name="Gladieux P."/>
            <person name="Thoren M.H."/>
            <person name="Johannesson H."/>
        </authorList>
    </citation>
    <scope>NUCLEOTIDE SEQUENCE</scope>
    <source>
        <strain evidence="6">CBS 606.72</strain>
    </source>
</reference>
<feature type="domain" description="Pinin/SDK/MemA protein" evidence="5">
    <location>
        <begin position="642"/>
        <end position="758"/>
    </location>
</feature>
<feature type="domain" description="AB hydrolase-1" evidence="4">
    <location>
        <begin position="910"/>
        <end position="1013"/>
    </location>
</feature>
<comment type="similarity">
    <text evidence="2">Belongs to the AB hydrolase superfamily. Epoxide hydrolase family.</text>
</comment>
<dbReference type="InterPro" id="IPR006786">
    <property type="entry name" value="Pinin_SDK_MemA"/>
</dbReference>
<organism evidence="6 7">
    <name type="scientific">Immersiella caudata</name>
    <dbReference type="NCBI Taxonomy" id="314043"/>
    <lineage>
        <taxon>Eukaryota</taxon>
        <taxon>Fungi</taxon>
        <taxon>Dikarya</taxon>
        <taxon>Ascomycota</taxon>
        <taxon>Pezizomycotina</taxon>
        <taxon>Sordariomycetes</taxon>
        <taxon>Sordariomycetidae</taxon>
        <taxon>Sordariales</taxon>
        <taxon>Lasiosphaeriaceae</taxon>
        <taxon>Immersiella</taxon>
    </lineage>
</organism>
<feature type="region of interest" description="Disordered" evidence="3">
    <location>
        <begin position="780"/>
        <end position="810"/>
    </location>
</feature>
<dbReference type="Gene3D" id="3.40.50.1820">
    <property type="entry name" value="alpha/beta hydrolase"/>
    <property type="match status" value="1"/>
</dbReference>
<feature type="compositionally biased region" description="Basic residues" evidence="3">
    <location>
        <begin position="856"/>
        <end position="865"/>
    </location>
</feature>
<dbReference type="Pfam" id="PF00561">
    <property type="entry name" value="Abhydrolase_1"/>
    <property type="match status" value="1"/>
</dbReference>
<dbReference type="InterPro" id="IPR000073">
    <property type="entry name" value="AB_hydrolase_1"/>
</dbReference>
<feature type="region of interest" description="Disordered" evidence="3">
    <location>
        <begin position="849"/>
        <end position="879"/>
    </location>
</feature>
<accession>A0AA40C3F5</accession>
<dbReference type="InterPro" id="IPR029058">
    <property type="entry name" value="AB_hydrolase_fold"/>
</dbReference>
<feature type="compositionally biased region" description="Basic and acidic residues" evidence="3">
    <location>
        <begin position="593"/>
        <end position="612"/>
    </location>
</feature>
<dbReference type="PANTHER" id="PTHR43329">
    <property type="entry name" value="EPOXIDE HYDROLASE"/>
    <property type="match status" value="1"/>
</dbReference>
<feature type="region of interest" description="Disordered" evidence="3">
    <location>
        <begin position="346"/>
        <end position="389"/>
    </location>
</feature>
<gene>
    <name evidence="6" type="ORF">B0T14DRAFT_428719</name>
</gene>
<evidence type="ECO:0000313" key="7">
    <source>
        <dbReference type="Proteomes" id="UP001175000"/>
    </source>
</evidence>
<dbReference type="EMBL" id="JAULSU010000003">
    <property type="protein sequence ID" value="KAK0623389.1"/>
    <property type="molecule type" value="Genomic_DNA"/>
</dbReference>
<feature type="region of interest" description="Disordered" evidence="3">
    <location>
        <begin position="215"/>
        <end position="240"/>
    </location>
</feature>
<evidence type="ECO:0000259" key="5">
    <source>
        <dbReference type="Pfam" id="PF04696"/>
    </source>
</evidence>
<feature type="compositionally biased region" description="Basic and acidic residues" evidence="3">
    <location>
        <begin position="215"/>
        <end position="224"/>
    </location>
</feature>
<feature type="compositionally biased region" description="Low complexity" evidence="3">
    <location>
        <begin position="653"/>
        <end position="666"/>
    </location>
</feature>
<evidence type="ECO:0000256" key="1">
    <source>
        <dbReference type="ARBA" id="ARBA00022801"/>
    </source>
</evidence>
<evidence type="ECO:0008006" key="8">
    <source>
        <dbReference type="Google" id="ProtNLM"/>
    </source>
</evidence>
<evidence type="ECO:0000256" key="3">
    <source>
        <dbReference type="SAM" id="MobiDB-lite"/>
    </source>
</evidence>
<comment type="caution">
    <text evidence="6">The sequence shown here is derived from an EMBL/GenBank/DDBJ whole genome shotgun (WGS) entry which is preliminary data.</text>
</comment>